<dbReference type="EMBL" id="UINC01224482">
    <property type="protein sequence ID" value="SVE54122.1"/>
    <property type="molecule type" value="Genomic_DNA"/>
</dbReference>
<sequence length="35" mass="4177">MKKTPQDKIIAQLESDIERNKLEMFEMKGEIQILK</sequence>
<protein>
    <submittedName>
        <fullName evidence="1">Uncharacterized protein</fullName>
    </submittedName>
</protein>
<dbReference type="AlphaFoldDB" id="A0A383EB72"/>
<reference evidence="1" key="1">
    <citation type="submission" date="2018-05" db="EMBL/GenBank/DDBJ databases">
        <authorList>
            <person name="Lanie J.A."/>
            <person name="Ng W.-L."/>
            <person name="Kazmierczak K.M."/>
            <person name="Andrzejewski T.M."/>
            <person name="Davidsen T.M."/>
            <person name="Wayne K.J."/>
            <person name="Tettelin H."/>
            <person name="Glass J.I."/>
            <person name="Rusch D."/>
            <person name="Podicherti R."/>
            <person name="Tsui H.-C.T."/>
            <person name="Winkler M.E."/>
        </authorList>
    </citation>
    <scope>NUCLEOTIDE SEQUENCE</scope>
</reference>
<name>A0A383EB72_9ZZZZ</name>
<organism evidence="1">
    <name type="scientific">marine metagenome</name>
    <dbReference type="NCBI Taxonomy" id="408172"/>
    <lineage>
        <taxon>unclassified sequences</taxon>
        <taxon>metagenomes</taxon>
        <taxon>ecological metagenomes</taxon>
    </lineage>
</organism>
<proteinExistence type="predicted"/>
<accession>A0A383EB72</accession>
<evidence type="ECO:0000313" key="1">
    <source>
        <dbReference type="EMBL" id="SVE54122.1"/>
    </source>
</evidence>
<gene>
    <name evidence="1" type="ORF">METZ01_LOCUS506976</name>
</gene>